<dbReference type="InterPro" id="IPR014026">
    <property type="entry name" value="UDP-Glc/GDP-Man_DH_dimer"/>
</dbReference>
<dbReference type="NCBIfam" id="TIGR03026">
    <property type="entry name" value="NDP-sugDHase"/>
    <property type="match status" value="1"/>
</dbReference>
<accession>A0ABX8J1C3</accession>
<name>A0ABX8J1C3_9BACT</name>
<keyword evidence="7" id="KW-1185">Reference proteome</keyword>
<dbReference type="PANTHER" id="PTHR43491">
    <property type="entry name" value="UDP-N-ACETYL-D-MANNOSAMINE DEHYDROGENASE"/>
    <property type="match status" value="1"/>
</dbReference>
<dbReference type="Pfam" id="PF00984">
    <property type="entry name" value="UDPG_MGDP_dh"/>
    <property type="match status" value="1"/>
</dbReference>
<sequence length="431" mass="47550">MGEIMQNRTVSVVGLGYVGLPVAIAFGMKHQTIGFDVNRARIRELQQGYDRTGEVTAEALAAAEVRYTDEVSVLTLADFHIVAVPTPVDSANRPDLTPVLRASESVARALKTGDIVVYESTVYPGVTEEECVPILEKISGLKNGTDFTVGYSPERINPGDKEHTFTRIKKVVSGQDQRTLDIVAAMYESVVTAGVHRASSIKVAEAAKVIENTQRDLNIALMNELAVIFDKFDIDTTDVLEAAGTKWNFLKFKPGLVGGHCIGVDPYYLTHKAEKAGYIPQVILSGRRINDGMGKFIAQRTVKEMVRAGHSVRESVVTVLGLTFKEDCPDLRNSKVIEIIRELQEYGVTVQVTDPLANPEEAQREYGVKLVPKEQLGKSDAVVVAVAHKEYRTLSVPDIRGMMNGTPLLIDVKGIYEREQLAQHDVRFWRL</sequence>
<dbReference type="PIRSF" id="PIRSF000124">
    <property type="entry name" value="UDPglc_GDPman_dh"/>
    <property type="match status" value="1"/>
</dbReference>
<dbReference type="InterPro" id="IPR017476">
    <property type="entry name" value="UDP-Glc/GDP-Man"/>
</dbReference>
<dbReference type="PIRSF" id="PIRSF500136">
    <property type="entry name" value="UDP_ManNAc_DH"/>
    <property type="match status" value="1"/>
</dbReference>
<dbReference type="Pfam" id="PF03720">
    <property type="entry name" value="UDPG_MGDP_dh_C"/>
    <property type="match status" value="1"/>
</dbReference>
<dbReference type="Pfam" id="PF03721">
    <property type="entry name" value="UDPG_MGDP_dh_N"/>
    <property type="match status" value="1"/>
</dbReference>
<keyword evidence="3" id="KW-0520">NAD</keyword>
<keyword evidence="2" id="KW-0560">Oxidoreductase</keyword>
<organism evidence="6 7">
    <name type="scientific">Geomonas oryzisoli</name>
    <dbReference type="NCBI Taxonomy" id="2847992"/>
    <lineage>
        <taxon>Bacteria</taxon>
        <taxon>Pseudomonadati</taxon>
        <taxon>Thermodesulfobacteriota</taxon>
        <taxon>Desulfuromonadia</taxon>
        <taxon>Geobacterales</taxon>
        <taxon>Geobacteraceae</taxon>
        <taxon>Geomonas</taxon>
    </lineage>
</organism>
<dbReference type="InterPro" id="IPR001732">
    <property type="entry name" value="UDP-Glc/GDP-Man_DH_N"/>
</dbReference>
<dbReference type="InterPro" id="IPR028359">
    <property type="entry name" value="UDP_ManNAc/GlcNAc_DH"/>
</dbReference>
<evidence type="ECO:0000313" key="7">
    <source>
        <dbReference type="Proteomes" id="UP000683557"/>
    </source>
</evidence>
<dbReference type="Proteomes" id="UP000683557">
    <property type="component" value="Chromosome"/>
</dbReference>
<protein>
    <submittedName>
        <fullName evidence="6">Nucleotide sugar dehydrogenase</fullName>
    </submittedName>
</protein>
<feature type="domain" description="UDP-glucose/GDP-mannose dehydrogenase C-terminal" evidence="5">
    <location>
        <begin position="318"/>
        <end position="418"/>
    </location>
</feature>
<evidence type="ECO:0000256" key="4">
    <source>
        <dbReference type="PIRNR" id="PIRNR000124"/>
    </source>
</evidence>
<dbReference type="SMART" id="SM00984">
    <property type="entry name" value="UDPG_MGDP_dh_C"/>
    <property type="match status" value="1"/>
</dbReference>
<proteinExistence type="inferred from homology"/>
<evidence type="ECO:0000259" key="5">
    <source>
        <dbReference type="SMART" id="SM00984"/>
    </source>
</evidence>
<gene>
    <name evidence="6" type="ORF">KP004_12110</name>
</gene>
<evidence type="ECO:0000256" key="2">
    <source>
        <dbReference type="ARBA" id="ARBA00023002"/>
    </source>
</evidence>
<dbReference type="PANTHER" id="PTHR43491:SF2">
    <property type="entry name" value="UDP-N-ACETYL-D-MANNOSAMINE DEHYDROGENASE"/>
    <property type="match status" value="1"/>
</dbReference>
<dbReference type="InterPro" id="IPR014027">
    <property type="entry name" value="UDP-Glc/GDP-Man_DH_C"/>
</dbReference>
<dbReference type="EMBL" id="CP076723">
    <property type="protein sequence ID" value="QWV91968.1"/>
    <property type="molecule type" value="Genomic_DNA"/>
</dbReference>
<evidence type="ECO:0000313" key="6">
    <source>
        <dbReference type="EMBL" id="QWV91968.1"/>
    </source>
</evidence>
<evidence type="ECO:0000256" key="3">
    <source>
        <dbReference type="ARBA" id="ARBA00023027"/>
    </source>
</evidence>
<comment type="similarity">
    <text evidence="1 4">Belongs to the UDP-glucose/GDP-mannose dehydrogenase family.</text>
</comment>
<reference evidence="6 7" key="1">
    <citation type="submission" date="2021-06" db="EMBL/GenBank/DDBJ databases">
        <title>Gemonas diversity in paddy soil.</title>
        <authorList>
            <person name="Liu G."/>
        </authorList>
    </citation>
    <scope>NUCLEOTIDE SEQUENCE [LARGE SCALE GENOMIC DNA]</scope>
    <source>
        <strain evidence="6 7">RG10</strain>
    </source>
</reference>
<evidence type="ECO:0000256" key="1">
    <source>
        <dbReference type="ARBA" id="ARBA00006601"/>
    </source>
</evidence>